<name>A0A1G7VDE6_9RHOO</name>
<keyword evidence="2" id="KW-0479">Metal-binding</keyword>
<dbReference type="RefSeq" id="WP_143009722.1">
    <property type="nucleotide sequence ID" value="NZ_FNCY01000001.1"/>
</dbReference>
<evidence type="ECO:0000256" key="2">
    <source>
        <dbReference type="ARBA" id="ARBA00022723"/>
    </source>
</evidence>
<proteinExistence type="inferred from homology"/>
<dbReference type="GO" id="GO:0046872">
    <property type="term" value="F:metal ion binding"/>
    <property type="evidence" value="ECO:0007669"/>
    <property type="project" value="UniProtKB-KW"/>
</dbReference>
<dbReference type="AlphaFoldDB" id="A0A1G7VDE6"/>
<evidence type="ECO:0008006" key="6">
    <source>
        <dbReference type="Google" id="ProtNLM"/>
    </source>
</evidence>
<sequence length="137" mass="16034">MRTQEHQMPIGAKGHFPFDEHCSELIRLLKLLDLSPLHTIASQTFIERFRLLVNAADAFFLHEEELLGLHSIPGAVKQRHLASHRRIRDLFYSVHIDAIKGRNQTAIEIYERIGTEIERHLSEFSADFKEYLRPVRH</sequence>
<comment type="similarity">
    <text evidence="1">Belongs to the hemerythrin family.</text>
</comment>
<gene>
    <name evidence="4" type="ORF">SAMN05660652_00148</name>
</gene>
<keyword evidence="5" id="KW-1185">Reference proteome</keyword>
<dbReference type="Gene3D" id="1.20.120.50">
    <property type="entry name" value="Hemerythrin-like"/>
    <property type="match status" value="1"/>
</dbReference>
<protein>
    <recommendedName>
        <fullName evidence="6">Hemerythrin-like domain-containing protein</fullName>
    </recommendedName>
</protein>
<evidence type="ECO:0000256" key="1">
    <source>
        <dbReference type="ARBA" id="ARBA00010587"/>
    </source>
</evidence>
<organism evidence="4 5">
    <name type="scientific">Propionivibrio dicarboxylicus</name>
    <dbReference type="NCBI Taxonomy" id="83767"/>
    <lineage>
        <taxon>Bacteria</taxon>
        <taxon>Pseudomonadati</taxon>
        <taxon>Pseudomonadota</taxon>
        <taxon>Betaproteobacteria</taxon>
        <taxon>Rhodocyclales</taxon>
        <taxon>Rhodocyclaceae</taxon>
        <taxon>Propionivibrio</taxon>
    </lineage>
</organism>
<dbReference type="EMBL" id="FNCY01000001">
    <property type="protein sequence ID" value="SDG56970.1"/>
    <property type="molecule type" value="Genomic_DNA"/>
</dbReference>
<dbReference type="InterPro" id="IPR035938">
    <property type="entry name" value="Hemerythrin-like_sf"/>
</dbReference>
<dbReference type="Proteomes" id="UP000198607">
    <property type="component" value="Unassembled WGS sequence"/>
</dbReference>
<evidence type="ECO:0000313" key="4">
    <source>
        <dbReference type="EMBL" id="SDG56970.1"/>
    </source>
</evidence>
<accession>A0A1G7VDE6</accession>
<evidence type="ECO:0000313" key="5">
    <source>
        <dbReference type="Proteomes" id="UP000198607"/>
    </source>
</evidence>
<keyword evidence="3" id="KW-0408">Iron</keyword>
<evidence type="ECO:0000256" key="3">
    <source>
        <dbReference type="ARBA" id="ARBA00023004"/>
    </source>
</evidence>
<reference evidence="4 5" key="1">
    <citation type="submission" date="2016-10" db="EMBL/GenBank/DDBJ databases">
        <authorList>
            <person name="de Groot N.N."/>
        </authorList>
    </citation>
    <scope>NUCLEOTIDE SEQUENCE [LARGE SCALE GENOMIC DNA]</scope>
    <source>
        <strain evidence="4 5">DSM 5885</strain>
    </source>
</reference>